<evidence type="ECO:0000313" key="2">
    <source>
        <dbReference type="Proteomes" id="UP000600214"/>
    </source>
</evidence>
<dbReference type="EMBL" id="BMIA01000003">
    <property type="protein sequence ID" value="GGH42591.1"/>
    <property type="molecule type" value="Genomic_DNA"/>
</dbReference>
<name>A0ABQ1YYQ5_9BACT</name>
<evidence type="ECO:0000313" key="1">
    <source>
        <dbReference type="EMBL" id="GGH42591.1"/>
    </source>
</evidence>
<accession>A0ABQ1YYQ5</accession>
<comment type="caution">
    <text evidence="1">The sequence shown here is derived from an EMBL/GenBank/DDBJ whole genome shotgun (WGS) entry which is preliminary data.</text>
</comment>
<dbReference type="Proteomes" id="UP000600214">
    <property type="component" value="Unassembled WGS sequence"/>
</dbReference>
<protein>
    <submittedName>
        <fullName evidence="1">Uncharacterized protein</fullName>
    </submittedName>
</protein>
<keyword evidence="2" id="KW-1185">Reference proteome</keyword>
<gene>
    <name evidence="1" type="ORF">GCM10007423_39320</name>
</gene>
<reference evidence="2" key="1">
    <citation type="journal article" date="2019" name="Int. J. Syst. Evol. Microbiol.">
        <title>The Global Catalogue of Microorganisms (GCM) 10K type strain sequencing project: providing services to taxonomists for standard genome sequencing and annotation.</title>
        <authorList>
            <consortium name="The Broad Institute Genomics Platform"/>
            <consortium name="The Broad Institute Genome Sequencing Center for Infectious Disease"/>
            <person name="Wu L."/>
            <person name="Ma J."/>
        </authorList>
    </citation>
    <scope>NUCLEOTIDE SEQUENCE [LARGE SCALE GENOMIC DNA]</scope>
    <source>
        <strain evidence="2">CGMCC 1.15288</strain>
    </source>
</reference>
<proteinExistence type="predicted"/>
<organism evidence="1 2">
    <name type="scientific">Dyadobacter endophyticus</name>
    <dbReference type="NCBI Taxonomy" id="1749036"/>
    <lineage>
        <taxon>Bacteria</taxon>
        <taxon>Pseudomonadati</taxon>
        <taxon>Bacteroidota</taxon>
        <taxon>Cytophagia</taxon>
        <taxon>Cytophagales</taxon>
        <taxon>Spirosomataceae</taxon>
        <taxon>Dyadobacter</taxon>
    </lineage>
</organism>
<sequence length="391" mass="43132">MWENAYSISTPDGEKLVVPFTLENEIFVNGGSKNRDSYGSITRLLVSNEGGNYKFETATYLADYHLDSTKVSNEWSGQIIVENALGDFVDAFYVDNGKITGYAVKNSQNSRTNILVCYEIEYWSCAYVPLIGYYAPCQYMYSEFNHCYSSTPSATGSSGGYLTVIGKSGTSGSGGAPSPWVDRFSEISKMSVFSASARVAVNEILDNLMGKCLGKSLFVGLVSRETRIEWKIDPAGTTPGAYNPVNKTIKFQTESQISPNTLEEELFHAYQDKYYSGGTTQYLSTGSQNIEFESKLFRDIMGLIASGGGMSSFTVGEQYNNQYMSWLLDITDGATKVPATYSVVASQYFFWLDKFVQSNPLYNQPGMTTISTFTPGALFDLIDKSSCSKKP</sequence>